<dbReference type="InterPro" id="IPR047216">
    <property type="entry name" value="Endonuclease_DUF559_bact"/>
</dbReference>
<organism evidence="3">
    <name type="scientific">bacterium 19MO02SH05</name>
    <dbReference type="NCBI Taxonomy" id="2920696"/>
    <lineage>
        <taxon>Bacteria</taxon>
    </lineage>
</organism>
<dbReference type="Pfam" id="PF04480">
    <property type="entry name" value="DUF559"/>
    <property type="match status" value="1"/>
</dbReference>
<dbReference type="CDD" id="cd01038">
    <property type="entry name" value="Endonuclease_DUF559"/>
    <property type="match status" value="1"/>
</dbReference>
<sequence length="156" mass="17896">MRKPSFYKILPYNPRLKEKARILRKAGILHEVLLWQEIKSGKLNGLDFDRQKVIGNYIVDFYCAEKSVVIEVNGYSHIDRSEKDIRREKYLRSLELSVIHISAKDVLQSLSDVVVFLSNHPALQSINDHNRELQHPPRPSGTPPKRGIKPDSVGGE</sequence>
<dbReference type="SUPFAM" id="SSF52980">
    <property type="entry name" value="Restriction endonuclease-like"/>
    <property type="match status" value="1"/>
</dbReference>
<reference evidence="3" key="1">
    <citation type="submission" date="2022-03" db="EMBL/GenBank/DDBJ databases">
        <title>Sea Food Isolates.</title>
        <authorList>
            <person name="Li c."/>
        </authorList>
    </citation>
    <scope>NUCLEOTIDE SEQUENCE</scope>
    <source>
        <strain evidence="3">19MO02SH05</strain>
    </source>
</reference>
<evidence type="ECO:0000256" key="1">
    <source>
        <dbReference type="SAM" id="MobiDB-lite"/>
    </source>
</evidence>
<proteinExistence type="predicted"/>
<dbReference type="AlphaFoldDB" id="A0AAU6THD2"/>
<feature type="region of interest" description="Disordered" evidence="1">
    <location>
        <begin position="127"/>
        <end position="156"/>
    </location>
</feature>
<dbReference type="PANTHER" id="PTHR38590:SF1">
    <property type="entry name" value="BLL0828 PROTEIN"/>
    <property type="match status" value="1"/>
</dbReference>
<evidence type="ECO:0000259" key="2">
    <source>
        <dbReference type="Pfam" id="PF04480"/>
    </source>
</evidence>
<feature type="domain" description="DUF559" evidence="2">
    <location>
        <begin position="16"/>
        <end position="114"/>
    </location>
</feature>
<dbReference type="PANTHER" id="PTHR38590">
    <property type="entry name" value="BLL0828 PROTEIN"/>
    <property type="match status" value="1"/>
</dbReference>
<name>A0AAU6THD2_UNCXX</name>
<dbReference type="EMBL" id="CP095342">
    <property type="protein sequence ID" value="XAG61092.1"/>
    <property type="molecule type" value="Genomic_DNA"/>
</dbReference>
<dbReference type="Gene3D" id="3.40.960.10">
    <property type="entry name" value="VSR Endonuclease"/>
    <property type="match status" value="1"/>
</dbReference>
<evidence type="ECO:0000313" key="3">
    <source>
        <dbReference type="EMBL" id="XAG61092.1"/>
    </source>
</evidence>
<protein>
    <submittedName>
        <fullName evidence="3">DUF559 domain-containing protein</fullName>
    </submittedName>
</protein>
<gene>
    <name evidence="3" type="ORF">MRL64_12620</name>
</gene>
<accession>A0AAU6THD2</accession>
<dbReference type="InterPro" id="IPR007569">
    <property type="entry name" value="DUF559"/>
</dbReference>
<dbReference type="InterPro" id="IPR011335">
    <property type="entry name" value="Restrct_endonuc-II-like"/>
</dbReference>